<sequence>MLDQQAGESDPLLLAATELVDPVLFAPCQAHPFECVVVIAATCENDAEIVGHGRVLDECVTLHGYWASAVASRSDHDRVRDAATAREAHEIGGRCALRPDWAVVRTAVMADLLRAKFTQNPEMAEILLSTADARISYTGISESPFWIDRSSREGRNWVGRLLELVRAELLQSASG</sequence>
<comment type="catalytic activity">
    <reaction evidence="2">
        <text>2,5-diamino-6-hydroxy-4-(5-phosphoribosylamino)-pyrimidine + H2O = 2,5,6-triamino-4-hydroxypyrimidine + D-ribose 5-phosphate</text>
        <dbReference type="Rhea" id="RHEA:23436"/>
        <dbReference type="ChEBI" id="CHEBI:15377"/>
        <dbReference type="ChEBI" id="CHEBI:58614"/>
        <dbReference type="ChEBI" id="CHEBI:78346"/>
        <dbReference type="ChEBI" id="CHEBI:137796"/>
    </reaction>
</comment>
<reference evidence="5" key="1">
    <citation type="journal article" date="2019" name="Int. J. Syst. Evol. Microbiol.">
        <title>The Global Catalogue of Microorganisms (GCM) 10K type strain sequencing project: providing services to taxonomists for standard genome sequencing and annotation.</title>
        <authorList>
            <consortium name="The Broad Institute Genomics Platform"/>
            <consortium name="The Broad Institute Genome Sequencing Center for Infectious Disease"/>
            <person name="Wu L."/>
            <person name="Ma J."/>
        </authorList>
    </citation>
    <scope>NUCLEOTIDE SEQUENCE [LARGE SCALE GENOMIC DNA]</scope>
    <source>
        <strain evidence="5">JCM 17440</strain>
    </source>
</reference>
<comment type="catalytic activity">
    <reaction evidence="1">
        <text>5-amino-6-(5-phospho-D-ribosylamino)uracil + H2O = 5,6-diaminouracil + D-ribose 5-phosphate</text>
        <dbReference type="Rhea" id="RHEA:55020"/>
        <dbReference type="ChEBI" id="CHEBI:15377"/>
        <dbReference type="ChEBI" id="CHEBI:46252"/>
        <dbReference type="ChEBI" id="CHEBI:58453"/>
        <dbReference type="ChEBI" id="CHEBI:78346"/>
    </reaction>
</comment>
<gene>
    <name evidence="4" type="ORF">GCM10022254_40390</name>
</gene>
<proteinExistence type="predicted"/>
<accession>A0ABP8C7M4</accession>
<protein>
    <recommendedName>
        <fullName evidence="3">NADAR domain-containing protein</fullName>
    </recommendedName>
</protein>
<feature type="domain" description="NADAR" evidence="3">
    <location>
        <begin position="71"/>
        <end position="169"/>
    </location>
</feature>
<dbReference type="SUPFAM" id="SSF143990">
    <property type="entry name" value="YbiA-like"/>
    <property type="match status" value="1"/>
</dbReference>
<dbReference type="InterPro" id="IPR037238">
    <property type="entry name" value="YbiA-like_sf"/>
</dbReference>
<dbReference type="Pfam" id="PF08719">
    <property type="entry name" value="NADAR"/>
    <property type="match status" value="1"/>
</dbReference>
<dbReference type="Gene3D" id="1.10.357.40">
    <property type="entry name" value="YbiA-like"/>
    <property type="match status" value="1"/>
</dbReference>
<evidence type="ECO:0000313" key="4">
    <source>
        <dbReference type="EMBL" id="GAA4234757.1"/>
    </source>
</evidence>
<organism evidence="4 5">
    <name type="scientific">Actinomadura meridiana</name>
    <dbReference type="NCBI Taxonomy" id="559626"/>
    <lineage>
        <taxon>Bacteria</taxon>
        <taxon>Bacillati</taxon>
        <taxon>Actinomycetota</taxon>
        <taxon>Actinomycetes</taxon>
        <taxon>Streptosporangiales</taxon>
        <taxon>Thermomonosporaceae</taxon>
        <taxon>Actinomadura</taxon>
    </lineage>
</organism>
<dbReference type="Proteomes" id="UP001501710">
    <property type="component" value="Unassembled WGS sequence"/>
</dbReference>
<name>A0ABP8C7M4_9ACTN</name>
<dbReference type="InterPro" id="IPR012816">
    <property type="entry name" value="NADAR"/>
</dbReference>
<comment type="caution">
    <text evidence="4">The sequence shown here is derived from an EMBL/GenBank/DDBJ whole genome shotgun (WGS) entry which is preliminary data.</text>
</comment>
<evidence type="ECO:0000313" key="5">
    <source>
        <dbReference type="Proteomes" id="UP001501710"/>
    </source>
</evidence>
<keyword evidence="5" id="KW-1185">Reference proteome</keyword>
<evidence type="ECO:0000259" key="3">
    <source>
        <dbReference type="Pfam" id="PF08719"/>
    </source>
</evidence>
<dbReference type="EMBL" id="BAABAS010000011">
    <property type="protein sequence ID" value="GAA4234757.1"/>
    <property type="molecule type" value="Genomic_DNA"/>
</dbReference>
<evidence type="ECO:0000256" key="2">
    <source>
        <dbReference type="ARBA" id="ARBA00000751"/>
    </source>
</evidence>
<dbReference type="CDD" id="cd15457">
    <property type="entry name" value="NADAR"/>
    <property type="match status" value="1"/>
</dbReference>
<evidence type="ECO:0000256" key="1">
    <source>
        <dbReference type="ARBA" id="ARBA00000022"/>
    </source>
</evidence>